<evidence type="ECO:0000313" key="2">
    <source>
        <dbReference type="Proteomes" id="UP000317078"/>
    </source>
</evidence>
<sequence length="111" mass="12171">MASIQTGFAMPFNRSPHTERPLVLARPLSNYAGHILLADCGSRVCGGERLIPVTSLVPRWGSLTMQQVLDRLWCPSCQQRAAHVQLRRTAVDGRIGRADVCLILRGHGAGR</sequence>
<proteinExistence type="predicted"/>
<protein>
    <submittedName>
        <fullName evidence="1">Uncharacterized protein</fullName>
    </submittedName>
</protein>
<dbReference type="AlphaFoldDB" id="A0A502FV51"/>
<dbReference type="Proteomes" id="UP000317078">
    <property type="component" value="Unassembled WGS sequence"/>
</dbReference>
<keyword evidence="2" id="KW-1185">Reference proteome</keyword>
<accession>A0A502FV51</accession>
<gene>
    <name evidence="1" type="ORF">EAH89_17440</name>
</gene>
<dbReference type="EMBL" id="RCZP01000018">
    <property type="protein sequence ID" value="TPG53301.1"/>
    <property type="molecule type" value="Genomic_DNA"/>
</dbReference>
<reference evidence="1 2" key="1">
    <citation type="journal article" date="2019" name="Environ. Microbiol.">
        <title>Species interactions and distinct microbial communities in high Arctic permafrost affected cryosols are associated with the CH4 and CO2 gas fluxes.</title>
        <authorList>
            <person name="Altshuler I."/>
            <person name="Hamel J."/>
            <person name="Turney S."/>
            <person name="Magnuson E."/>
            <person name="Levesque R."/>
            <person name="Greer C."/>
            <person name="Whyte L.G."/>
        </authorList>
    </citation>
    <scope>NUCLEOTIDE SEQUENCE [LARGE SCALE GENOMIC DNA]</scope>
    <source>
        <strain evidence="1 2">S9.3B</strain>
    </source>
</reference>
<name>A0A502FV51_9PROT</name>
<evidence type="ECO:0000313" key="1">
    <source>
        <dbReference type="EMBL" id="TPG53301.1"/>
    </source>
</evidence>
<comment type="caution">
    <text evidence="1">The sequence shown here is derived from an EMBL/GenBank/DDBJ whole genome shotgun (WGS) entry which is preliminary data.</text>
</comment>
<organism evidence="1 2">
    <name type="scientific">Muricoccus nepalensis</name>
    <dbReference type="NCBI Taxonomy" id="1854500"/>
    <lineage>
        <taxon>Bacteria</taxon>
        <taxon>Pseudomonadati</taxon>
        <taxon>Pseudomonadota</taxon>
        <taxon>Alphaproteobacteria</taxon>
        <taxon>Acetobacterales</taxon>
        <taxon>Roseomonadaceae</taxon>
        <taxon>Muricoccus</taxon>
    </lineage>
</organism>